<gene>
    <name evidence="1" type="ORF">NDU88_002037</name>
</gene>
<proteinExistence type="predicted"/>
<evidence type="ECO:0000313" key="2">
    <source>
        <dbReference type="Proteomes" id="UP001066276"/>
    </source>
</evidence>
<dbReference type="AlphaFoldDB" id="A0AAV7RC47"/>
<dbReference type="Proteomes" id="UP001066276">
    <property type="component" value="Chromosome 5"/>
</dbReference>
<keyword evidence="2" id="KW-1185">Reference proteome</keyword>
<comment type="caution">
    <text evidence="1">The sequence shown here is derived from an EMBL/GenBank/DDBJ whole genome shotgun (WGS) entry which is preliminary data.</text>
</comment>
<name>A0AAV7RC47_PLEWA</name>
<sequence>MPAFQCGSADRGAVSFNYPYPGAENPIAEPPGVLVTQDRRELDPGSWTGLASAGRSAAPGIPEPRLWWAFLTAGAHVTLGLPRGDPFPRGGPGTWDLGPLIEGCPQHEEGGALLVARPS</sequence>
<organism evidence="1 2">
    <name type="scientific">Pleurodeles waltl</name>
    <name type="common">Iberian ribbed newt</name>
    <dbReference type="NCBI Taxonomy" id="8319"/>
    <lineage>
        <taxon>Eukaryota</taxon>
        <taxon>Metazoa</taxon>
        <taxon>Chordata</taxon>
        <taxon>Craniata</taxon>
        <taxon>Vertebrata</taxon>
        <taxon>Euteleostomi</taxon>
        <taxon>Amphibia</taxon>
        <taxon>Batrachia</taxon>
        <taxon>Caudata</taxon>
        <taxon>Salamandroidea</taxon>
        <taxon>Salamandridae</taxon>
        <taxon>Pleurodelinae</taxon>
        <taxon>Pleurodeles</taxon>
    </lineage>
</organism>
<evidence type="ECO:0000313" key="1">
    <source>
        <dbReference type="EMBL" id="KAJ1149222.1"/>
    </source>
</evidence>
<dbReference type="EMBL" id="JANPWB010000009">
    <property type="protein sequence ID" value="KAJ1149222.1"/>
    <property type="molecule type" value="Genomic_DNA"/>
</dbReference>
<reference evidence="1" key="1">
    <citation type="journal article" date="2022" name="bioRxiv">
        <title>Sequencing and chromosome-scale assembly of the giantPleurodeles waltlgenome.</title>
        <authorList>
            <person name="Brown T."/>
            <person name="Elewa A."/>
            <person name="Iarovenko S."/>
            <person name="Subramanian E."/>
            <person name="Araus A.J."/>
            <person name="Petzold A."/>
            <person name="Susuki M."/>
            <person name="Suzuki K.-i.T."/>
            <person name="Hayashi T."/>
            <person name="Toyoda A."/>
            <person name="Oliveira C."/>
            <person name="Osipova E."/>
            <person name="Leigh N.D."/>
            <person name="Simon A."/>
            <person name="Yun M.H."/>
        </authorList>
    </citation>
    <scope>NUCLEOTIDE SEQUENCE</scope>
    <source>
        <strain evidence="1">20211129_DDA</strain>
        <tissue evidence="1">Liver</tissue>
    </source>
</reference>
<protein>
    <submittedName>
        <fullName evidence="1">Uncharacterized protein</fullName>
    </submittedName>
</protein>
<accession>A0AAV7RC47</accession>